<dbReference type="Pfam" id="PF14223">
    <property type="entry name" value="Retrotran_gag_2"/>
    <property type="match status" value="1"/>
</dbReference>
<proteinExistence type="predicted"/>
<evidence type="ECO:0008006" key="3">
    <source>
        <dbReference type="Google" id="ProtNLM"/>
    </source>
</evidence>
<sequence length="111" mass="13288">MSDRFTNIINSLKAFGKIYPNKEMVKKILNSLPTSWEVKVTIIEKPKDLNSLSIDELIGSLLTYEMKINHKHKKSKKFQRKWELPSNQQLVKRMKTLVIMMRRRWICLQRN</sequence>
<comment type="caution">
    <text evidence="1">The sequence shown here is derived from an EMBL/GenBank/DDBJ whole genome shotgun (WGS) entry which is preliminary data.</text>
</comment>
<keyword evidence="2" id="KW-1185">Reference proteome</keyword>
<dbReference type="EMBL" id="JARKNE010000006">
    <property type="protein sequence ID" value="KAK5825398.1"/>
    <property type="molecule type" value="Genomic_DNA"/>
</dbReference>
<dbReference type="Proteomes" id="UP001358586">
    <property type="component" value="Chromosome 6"/>
</dbReference>
<reference evidence="1 2" key="1">
    <citation type="submission" date="2023-03" db="EMBL/GenBank/DDBJ databases">
        <title>WGS of Gossypium arboreum.</title>
        <authorList>
            <person name="Yu D."/>
        </authorList>
    </citation>
    <scope>NUCLEOTIDE SEQUENCE [LARGE SCALE GENOMIC DNA]</scope>
    <source>
        <tissue evidence="1">Leaf</tissue>
    </source>
</reference>
<gene>
    <name evidence="1" type="ORF">PVK06_020228</name>
</gene>
<organism evidence="1 2">
    <name type="scientific">Gossypium arboreum</name>
    <name type="common">Tree cotton</name>
    <name type="synonym">Gossypium nanking</name>
    <dbReference type="NCBI Taxonomy" id="29729"/>
    <lineage>
        <taxon>Eukaryota</taxon>
        <taxon>Viridiplantae</taxon>
        <taxon>Streptophyta</taxon>
        <taxon>Embryophyta</taxon>
        <taxon>Tracheophyta</taxon>
        <taxon>Spermatophyta</taxon>
        <taxon>Magnoliopsida</taxon>
        <taxon>eudicotyledons</taxon>
        <taxon>Gunneridae</taxon>
        <taxon>Pentapetalae</taxon>
        <taxon>rosids</taxon>
        <taxon>malvids</taxon>
        <taxon>Malvales</taxon>
        <taxon>Malvaceae</taxon>
        <taxon>Malvoideae</taxon>
        <taxon>Gossypium</taxon>
    </lineage>
</organism>
<protein>
    <recommendedName>
        <fullName evidence="3">UBN2 domain-containing protein</fullName>
    </recommendedName>
</protein>
<evidence type="ECO:0000313" key="1">
    <source>
        <dbReference type="EMBL" id="KAK5825398.1"/>
    </source>
</evidence>
<name>A0ABR0PLT9_GOSAR</name>
<evidence type="ECO:0000313" key="2">
    <source>
        <dbReference type="Proteomes" id="UP001358586"/>
    </source>
</evidence>
<accession>A0ABR0PLT9</accession>